<evidence type="ECO:0000259" key="2">
    <source>
        <dbReference type="Pfam" id="PF01814"/>
    </source>
</evidence>
<dbReference type="InterPro" id="IPR035965">
    <property type="entry name" value="PAS-like_dom_sf"/>
</dbReference>
<keyword evidence="1" id="KW-0175">Coiled coil</keyword>
<dbReference type="Pfam" id="PF01814">
    <property type="entry name" value="Hemerythrin"/>
    <property type="match status" value="1"/>
</dbReference>
<evidence type="ECO:0000256" key="1">
    <source>
        <dbReference type="SAM" id="Coils"/>
    </source>
</evidence>
<dbReference type="OrthoDB" id="9769774at2"/>
<dbReference type="EMBL" id="RBZO01000047">
    <property type="protein sequence ID" value="RKQ12269.1"/>
    <property type="molecule type" value="Genomic_DNA"/>
</dbReference>
<dbReference type="InterPro" id="IPR007380">
    <property type="entry name" value="DUF438"/>
</dbReference>
<dbReference type="Proteomes" id="UP000281813">
    <property type="component" value="Unassembled WGS sequence"/>
</dbReference>
<dbReference type="Gene3D" id="3.30.450.20">
    <property type="entry name" value="PAS domain"/>
    <property type="match status" value="1"/>
</dbReference>
<evidence type="ECO:0000313" key="5">
    <source>
        <dbReference type="Proteomes" id="UP000281813"/>
    </source>
</evidence>
<evidence type="ECO:0000313" key="4">
    <source>
        <dbReference type="EMBL" id="RKQ12269.1"/>
    </source>
</evidence>
<dbReference type="GO" id="GO:0005886">
    <property type="term" value="C:plasma membrane"/>
    <property type="evidence" value="ECO:0007669"/>
    <property type="project" value="TreeGrafter"/>
</dbReference>
<keyword evidence="5" id="KW-1185">Reference proteome</keyword>
<reference evidence="4 5" key="1">
    <citation type="journal article" date="2015" name="Antonie Van Leeuwenhoek">
        <title>Oceanobacillus bengalensis sp. nov., a bacterium isolated from seawater of the Bay of Bengal.</title>
        <authorList>
            <person name="Yongchang O."/>
            <person name="Xiang W."/>
            <person name="Wang G."/>
        </authorList>
    </citation>
    <scope>NUCLEOTIDE SEQUENCE [LARGE SCALE GENOMIC DNA]</scope>
    <source>
        <strain evidence="4 5">MCCC 1K00260</strain>
    </source>
</reference>
<comment type="caution">
    <text evidence="4">The sequence shown here is derived from an EMBL/GenBank/DDBJ whole genome shotgun (WGS) entry which is preliminary data.</text>
</comment>
<dbReference type="PANTHER" id="PTHR39966">
    <property type="entry name" value="BLL2471 PROTEIN-RELATED"/>
    <property type="match status" value="1"/>
</dbReference>
<feature type="coiled-coil region" evidence="1">
    <location>
        <begin position="112"/>
        <end position="139"/>
    </location>
</feature>
<name>A0A494YRS9_9BACI</name>
<dbReference type="AlphaFoldDB" id="A0A494YRS9"/>
<proteinExistence type="predicted"/>
<dbReference type="Pfam" id="PF04282">
    <property type="entry name" value="DUF438"/>
    <property type="match status" value="1"/>
</dbReference>
<dbReference type="InterPro" id="IPR012312">
    <property type="entry name" value="Hemerythrin-like"/>
</dbReference>
<dbReference type="PANTHER" id="PTHR39966:SF3">
    <property type="entry name" value="DUF438 DOMAIN-CONTAINING PROTEIN"/>
    <property type="match status" value="1"/>
</dbReference>
<protein>
    <submittedName>
        <fullName evidence="4">DUF438 domain-containing protein</fullName>
    </submittedName>
</protein>
<gene>
    <name evidence="4" type="ORF">D8M05_18775</name>
</gene>
<dbReference type="SUPFAM" id="SSF55785">
    <property type="entry name" value="PYP-like sensor domain (PAS domain)"/>
    <property type="match status" value="1"/>
</dbReference>
<evidence type="ECO:0000259" key="3">
    <source>
        <dbReference type="Pfam" id="PF04282"/>
    </source>
</evidence>
<accession>A0A494YRS9</accession>
<organism evidence="4 5">
    <name type="scientific">Oceanobacillus bengalensis</name>
    <dbReference type="NCBI Taxonomy" id="1435466"/>
    <lineage>
        <taxon>Bacteria</taxon>
        <taxon>Bacillati</taxon>
        <taxon>Bacillota</taxon>
        <taxon>Bacilli</taxon>
        <taxon>Bacillales</taxon>
        <taxon>Bacillaceae</taxon>
        <taxon>Oceanobacillus</taxon>
    </lineage>
</organism>
<dbReference type="Gene3D" id="1.20.120.520">
    <property type="entry name" value="nmb1532 protein domain like"/>
    <property type="match status" value="1"/>
</dbReference>
<sequence>MSIRGEKVANAQFNTKLINILKDIMLRLHHGEPLETVQEEFDQHFRHVSTVEILLIVQELKSSDHGITSRDVMKLFDVYSRLHGHSINDLHVPESHHPGHPVQIFKDENRELQSVLIQINNLLETLEKGEQRLQEDMIERLKEQMSLLGQFYNHYNRKEKLFFPIMERYGHYTPTRIMWGDDDRIRTLFKGAKRMMEKIPDLEFKYVKKSYDVFESKFKEMIFEEESFLLPIVLSIFNEDDWLAIAKESDAFGYCLTRPVEEWVSADKLFVEDEDKEIDSASDVNPLPKHLAFGGGYLTIQEANNILNNLPLEITFVDKNGFFKYFNEKITSSEMMFVRTPSSIGRNVANCHPPKSFKKVMRLIHDLKTKRRSSESMWFKKKDQYVHITYKGVFDEDGEYLGILEYVQDIQPFFDLPREVKKELSTLDESL</sequence>
<dbReference type="Pfam" id="PF13596">
    <property type="entry name" value="PAS_10"/>
    <property type="match status" value="1"/>
</dbReference>
<feature type="domain" description="DUF438" evidence="3">
    <location>
        <begin position="21"/>
        <end position="87"/>
    </location>
</feature>
<feature type="domain" description="Hemerythrin-like" evidence="2">
    <location>
        <begin position="100"/>
        <end position="232"/>
    </location>
</feature>